<dbReference type="EMBL" id="BTRK01000002">
    <property type="protein sequence ID" value="GMR38987.1"/>
    <property type="molecule type" value="Genomic_DNA"/>
</dbReference>
<proteinExistence type="predicted"/>
<protein>
    <submittedName>
        <fullName evidence="1">Uncharacterized protein</fullName>
    </submittedName>
</protein>
<comment type="caution">
    <text evidence="1">The sequence shown here is derived from an EMBL/GenBank/DDBJ whole genome shotgun (WGS) entry which is preliminary data.</text>
</comment>
<gene>
    <name evidence="1" type="ORF">PMAYCL1PPCAC_09182</name>
</gene>
<accession>A0AAN5CD26</accession>
<name>A0AAN5CD26_9BILA</name>
<reference evidence="2" key="1">
    <citation type="submission" date="2022-10" db="EMBL/GenBank/DDBJ databases">
        <title>Genome assembly of Pristionchus species.</title>
        <authorList>
            <person name="Yoshida K."/>
            <person name="Sommer R.J."/>
        </authorList>
    </citation>
    <scope>NUCLEOTIDE SEQUENCE [LARGE SCALE GENOMIC DNA]</scope>
    <source>
        <strain evidence="2">RS5460</strain>
    </source>
</reference>
<feature type="non-terminal residue" evidence="1">
    <location>
        <position position="1"/>
    </location>
</feature>
<keyword evidence="2" id="KW-1185">Reference proteome</keyword>
<organism evidence="1 2">
    <name type="scientific">Pristionchus mayeri</name>
    <dbReference type="NCBI Taxonomy" id="1317129"/>
    <lineage>
        <taxon>Eukaryota</taxon>
        <taxon>Metazoa</taxon>
        <taxon>Ecdysozoa</taxon>
        <taxon>Nematoda</taxon>
        <taxon>Chromadorea</taxon>
        <taxon>Rhabditida</taxon>
        <taxon>Rhabditina</taxon>
        <taxon>Diplogasteromorpha</taxon>
        <taxon>Diplogasteroidea</taxon>
        <taxon>Neodiplogasteridae</taxon>
        <taxon>Pristionchus</taxon>
    </lineage>
</organism>
<evidence type="ECO:0000313" key="2">
    <source>
        <dbReference type="Proteomes" id="UP001328107"/>
    </source>
</evidence>
<sequence length="63" mass="7055">LQQRHHVRPEHPEAVGALKDTAECDDNRATIHSSLVVRIRNSHSTIGAYLVRYYSSPIGSNET</sequence>
<evidence type="ECO:0000313" key="1">
    <source>
        <dbReference type="EMBL" id="GMR38987.1"/>
    </source>
</evidence>
<dbReference type="AlphaFoldDB" id="A0AAN5CD26"/>
<dbReference type="Proteomes" id="UP001328107">
    <property type="component" value="Unassembled WGS sequence"/>
</dbReference>